<evidence type="ECO:0000256" key="2">
    <source>
        <dbReference type="ARBA" id="ARBA00022475"/>
    </source>
</evidence>
<reference evidence="8 10" key="2">
    <citation type="journal article" date="2013" name="Nature">
        <title>Insights into bilaterian evolution from three spiralian genomes.</title>
        <authorList>
            <person name="Simakov O."/>
            <person name="Marletaz F."/>
            <person name="Cho S.J."/>
            <person name="Edsinger-Gonzales E."/>
            <person name="Havlak P."/>
            <person name="Hellsten U."/>
            <person name="Kuo D.H."/>
            <person name="Larsson T."/>
            <person name="Lv J."/>
            <person name="Arendt D."/>
            <person name="Savage R."/>
            <person name="Osoegawa K."/>
            <person name="de Jong P."/>
            <person name="Grimwood J."/>
            <person name="Chapman J.A."/>
            <person name="Shapiro H."/>
            <person name="Aerts A."/>
            <person name="Otillar R.P."/>
            <person name="Terry A.Y."/>
            <person name="Boore J.L."/>
            <person name="Grigoriev I.V."/>
            <person name="Lindberg D.R."/>
            <person name="Seaver E.C."/>
            <person name="Weisblat D.A."/>
            <person name="Putnam N.H."/>
            <person name="Rokhsar D.S."/>
        </authorList>
    </citation>
    <scope>NUCLEOTIDE SEQUENCE</scope>
    <source>
        <strain evidence="8 10">I ESC-2004</strain>
    </source>
</reference>
<dbReference type="PROSITE" id="PS50262">
    <property type="entry name" value="G_PROTEIN_RECEP_F1_2"/>
    <property type="match status" value="1"/>
</dbReference>
<evidence type="ECO:0000256" key="1">
    <source>
        <dbReference type="ARBA" id="ARBA00004651"/>
    </source>
</evidence>
<organism evidence="8">
    <name type="scientific">Capitella teleta</name>
    <name type="common">Polychaete worm</name>
    <dbReference type="NCBI Taxonomy" id="283909"/>
    <lineage>
        <taxon>Eukaryota</taxon>
        <taxon>Metazoa</taxon>
        <taxon>Spiralia</taxon>
        <taxon>Lophotrochozoa</taxon>
        <taxon>Annelida</taxon>
        <taxon>Polychaeta</taxon>
        <taxon>Sedentaria</taxon>
        <taxon>Scolecida</taxon>
        <taxon>Capitellidae</taxon>
        <taxon>Capitella</taxon>
    </lineage>
</organism>
<evidence type="ECO:0000313" key="8">
    <source>
        <dbReference type="EMBL" id="ELT99698.1"/>
    </source>
</evidence>
<evidence type="ECO:0000313" key="10">
    <source>
        <dbReference type="Proteomes" id="UP000014760"/>
    </source>
</evidence>
<feature type="transmembrane region" description="Helical" evidence="6">
    <location>
        <begin position="73"/>
        <end position="98"/>
    </location>
</feature>
<evidence type="ECO:0000313" key="9">
    <source>
        <dbReference type="EnsemblMetazoa" id="CapteP228931"/>
    </source>
</evidence>
<dbReference type="CDD" id="cd00637">
    <property type="entry name" value="7tm_classA_rhodopsin-like"/>
    <property type="match status" value="1"/>
</dbReference>
<keyword evidence="5 6" id="KW-0472">Membrane</keyword>
<dbReference type="EMBL" id="KB306612">
    <property type="protein sequence ID" value="ELT99698.1"/>
    <property type="molecule type" value="Genomic_DNA"/>
</dbReference>
<keyword evidence="2" id="KW-1003">Cell membrane</keyword>
<gene>
    <name evidence="8" type="ORF">CAPTEDRAFT_228931</name>
</gene>
<feature type="transmembrane region" description="Helical" evidence="6">
    <location>
        <begin position="300"/>
        <end position="322"/>
    </location>
</feature>
<dbReference type="InterPro" id="IPR000276">
    <property type="entry name" value="GPCR_Rhodpsn"/>
</dbReference>
<dbReference type="OrthoDB" id="6147740at2759"/>
<dbReference type="Pfam" id="PF00001">
    <property type="entry name" value="7tm_1"/>
    <property type="match status" value="1"/>
</dbReference>
<dbReference type="EnsemblMetazoa" id="CapteT228931">
    <property type="protein sequence ID" value="CapteP228931"/>
    <property type="gene ID" value="CapteG228931"/>
</dbReference>
<dbReference type="EMBL" id="AMQN01009927">
    <property type="status" value="NOT_ANNOTATED_CDS"/>
    <property type="molecule type" value="Genomic_DNA"/>
</dbReference>
<feature type="transmembrane region" description="Helical" evidence="6">
    <location>
        <begin position="164"/>
        <end position="189"/>
    </location>
</feature>
<reference evidence="10" key="1">
    <citation type="submission" date="2012-12" db="EMBL/GenBank/DDBJ databases">
        <authorList>
            <person name="Hellsten U."/>
            <person name="Grimwood J."/>
            <person name="Chapman J.A."/>
            <person name="Shapiro H."/>
            <person name="Aerts A."/>
            <person name="Otillar R.P."/>
            <person name="Terry A.Y."/>
            <person name="Boore J.L."/>
            <person name="Simakov O."/>
            <person name="Marletaz F."/>
            <person name="Cho S.-J."/>
            <person name="Edsinger-Gonzales E."/>
            <person name="Havlak P."/>
            <person name="Kuo D.-H."/>
            <person name="Larsson T."/>
            <person name="Lv J."/>
            <person name="Arendt D."/>
            <person name="Savage R."/>
            <person name="Osoegawa K."/>
            <person name="de Jong P."/>
            <person name="Lindberg D.R."/>
            <person name="Seaver E.C."/>
            <person name="Weisblat D.A."/>
            <person name="Putnam N.H."/>
            <person name="Grigoriev I.V."/>
            <person name="Rokhsar D.S."/>
        </authorList>
    </citation>
    <scope>NUCLEOTIDE SEQUENCE</scope>
    <source>
        <strain evidence="10">I ESC-2004</strain>
    </source>
</reference>
<reference evidence="9" key="3">
    <citation type="submission" date="2015-06" db="UniProtKB">
        <authorList>
            <consortium name="EnsemblMetazoa"/>
        </authorList>
    </citation>
    <scope>IDENTIFICATION</scope>
</reference>
<evidence type="ECO:0000256" key="5">
    <source>
        <dbReference type="ARBA" id="ARBA00023136"/>
    </source>
</evidence>
<dbReference type="GO" id="GO:0004930">
    <property type="term" value="F:G protein-coupled receptor activity"/>
    <property type="evidence" value="ECO:0007669"/>
    <property type="project" value="InterPro"/>
</dbReference>
<feature type="transmembrane region" description="Helical" evidence="6">
    <location>
        <begin position="118"/>
        <end position="143"/>
    </location>
</feature>
<dbReference type="Proteomes" id="UP000014760">
    <property type="component" value="Unassembled WGS sequence"/>
</dbReference>
<feature type="transmembrane region" description="Helical" evidence="6">
    <location>
        <begin position="40"/>
        <end position="61"/>
    </location>
</feature>
<evidence type="ECO:0000259" key="7">
    <source>
        <dbReference type="PROSITE" id="PS50262"/>
    </source>
</evidence>
<evidence type="ECO:0000256" key="6">
    <source>
        <dbReference type="SAM" id="Phobius"/>
    </source>
</evidence>
<dbReference type="HOGENOM" id="CLU_931399_0_0_1"/>
<dbReference type="Gene3D" id="1.20.1070.10">
    <property type="entry name" value="Rhodopsin 7-helix transmembrane proteins"/>
    <property type="match status" value="1"/>
</dbReference>
<feature type="transmembrane region" description="Helical" evidence="6">
    <location>
        <begin position="209"/>
        <end position="235"/>
    </location>
</feature>
<accession>R7U0G3</accession>
<dbReference type="GO" id="GO:0005886">
    <property type="term" value="C:plasma membrane"/>
    <property type="evidence" value="ECO:0007669"/>
    <property type="project" value="UniProtKB-SubCell"/>
</dbReference>
<dbReference type="PRINTS" id="PR00237">
    <property type="entry name" value="GPCRRHODOPSN"/>
</dbReference>
<keyword evidence="10" id="KW-1185">Reference proteome</keyword>
<evidence type="ECO:0000256" key="3">
    <source>
        <dbReference type="ARBA" id="ARBA00022692"/>
    </source>
</evidence>
<proteinExistence type="predicted"/>
<feature type="transmembrane region" description="Helical" evidence="6">
    <location>
        <begin position="260"/>
        <end position="280"/>
    </location>
</feature>
<evidence type="ECO:0000256" key="4">
    <source>
        <dbReference type="ARBA" id="ARBA00022989"/>
    </source>
</evidence>
<keyword evidence="4 6" id="KW-1133">Transmembrane helix</keyword>
<keyword evidence="3 6" id="KW-0812">Transmembrane</keyword>
<sequence>MFSAHPTAMEAYSLGVTTAESGNVEVSRPTCVSYTNSMHVVGGFMCAVIAVNNLLTIVTLIKVKSKVGSKNRLYVINVACSDFLMAPGFGVELILSQMGYLCDDRLAPVDIDIQVKRVFLVAMFIFRILSFNVSLFTILFIGIDRMLAVSKPIWYKAKVSSFRIKVLLAINWVVAVTLAVSVMTYYAVYIPDDFVLKVYNFSTTLPPAIYNYLMLSQIYLVAMPGNVITYLITYIKIKQQFTRRSADTANNSDLERIRRFYRMMLITLCTLAILYLPFMIAFKMFGVGDPEKPPWVFTYIGQPVALILVSNSWINPILYASFNKDYRRAYLKTICCSPRNKVEDAQQMKSIPIQGTGVTGLD</sequence>
<protein>
    <recommendedName>
        <fullName evidence="7">G-protein coupled receptors family 1 profile domain-containing protein</fullName>
    </recommendedName>
</protein>
<dbReference type="PANTHER" id="PTHR22750">
    <property type="entry name" value="G-PROTEIN COUPLED RECEPTOR"/>
    <property type="match status" value="1"/>
</dbReference>
<dbReference type="AlphaFoldDB" id="R7U0G3"/>
<dbReference type="InterPro" id="IPR017452">
    <property type="entry name" value="GPCR_Rhodpsn_7TM"/>
</dbReference>
<comment type="subcellular location">
    <subcellularLocation>
        <location evidence="1">Cell membrane</location>
        <topology evidence="1">Multi-pass membrane protein</topology>
    </subcellularLocation>
</comment>
<feature type="domain" description="G-protein coupled receptors family 1 profile" evidence="7">
    <location>
        <begin position="52"/>
        <end position="319"/>
    </location>
</feature>
<name>R7U0G3_CAPTE</name>
<dbReference type="SUPFAM" id="SSF81321">
    <property type="entry name" value="Family A G protein-coupled receptor-like"/>
    <property type="match status" value="1"/>
</dbReference>